<feature type="domain" description="Clu" evidence="3">
    <location>
        <begin position="371"/>
        <end position="645"/>
    </location>
</feature>
<feature type="region of interest" description="Disordered" evidence="2">
    <location>
        <begin position="637"/>
        <end position="708"/>
    </location>
</feature>
<dbReference type="FunFam" id="1.25.40.10:FF:000157">
    <property type="entry name" value="protein TSS isoform X2"/>
    <property type="match status" value="1"/>
</dbReference>
<dbReference type="Proteomes" id="UP000712600">
    <property type="component" value="Unassembled WGS sequence"/>
</dbReference>
<feature type="compositionally biased region" description="Polar residues" evidence="2">
    <location>
        <begin position="1414"/>
        <end position="1428"/>
    </location>
</feature>
<feature type="compositionally biased region" description="Basic and acidic residues" evidence="2">
    <location>
        <begin position="693"/>
        <end position="708"/>
    </location>
</feature>
<protein>
    <recommendedName>
        <fullName evidence="3">Clu domain-containing protein</fullName>
    </recommendedName>
</protein>
<dbReference type="Pfam" id="PF15044">
    <property type="entry name" value="CLU_N"/>
    <property type="match status" value="1"/>
</dbReference>
<dbReference type="EMBL" id="QGKX02000095">
    <property type="protein sequence ID" value="KAF3569697.1"/>
    <property type="molecule type" value="Genomic_DNA"/>
</dbReference>
<dbReference type="PANTHER" id="PTHR12601">
    <property type="entry name" value="EUKARYOTIC TRANSLATION INITIATION FACTOR 3 SUBUNIT EIF-3"/>
    <property type="match status" value="1"/>
</dbReference>
<feature type="compositionally biased region" description="Basic and acidic residues" evidence="2">
    <location>
        <begin position="1594"/>
        <end position="1607"/>
    </location>
</feature>
<dbReference type="InterPro" id="IPR033646">
    <property type="entry name" value="CLU-central"/>
</dbReference>
<dbReference type="CDD" id="cd15466">
    <property type="entry name" value="CLU-central"/>
    <property type="match status" value="1"/>
</dbReference>
<reference evidence="4" key="1">
    <citation type="submission" date="2019-12" db="EMBL/GenBank/DDBJ databases">
        <title>Genome sequencing and annotation of Brassica cretica.</title>
        <authorList>
            <person name="Studholme D.J."/>
            <person name="Sarris P."/>
        </authorList>
    </citation>
    <scope>NUCLEOTIDE SEQUENCE</scope>
    <source>
        <strain evidence="4">PFS-109/04</strain>
        <tissue evidence="4">Leaf</tissue>
    </source>
</reference>
<dbReference type="InterPro" id="IPR019734">
    <property type="entry name" value="TPR_rpt"/>
</dbReference>
<feature type="region of interest" description="Disordered" evidence="2">
    <location>
        <begin position="1304"/>
        <end position="1498"/>
    </location>
</feature>
<feature type="compositionally biased region" description="Basic and acidic residues" evidence="2">
    <location>
        <begin position="640"/>
        <end position="654"/>
    </location>
</feature>
<dbReference type="Pfam" id="PF12807">
    <property type="entry name" value="eIF3_p135"/>
    <property type="match status" value="1"/>
</dbReference>
<feature type="compositionally biased region" description="Polar residues" evidence="2">
    <location>
        <begin position="1435"/>
        <end position="1456"/>
    </location>
</feature>
<evidence type="ECO:0000256" key="1">
    <source>
        <dbReference type="ARBA" id="ARBA00022490"/>
    </source>
</evidence>
<dbReference type="SMART" id="SM00028">
    <property type="entry name" value="TPR"/>
    <property type="match status" value="5"/>
</dbReference>
<feature type="compositionally biased region" description="Basic and acidic residues" evidence="2">
    <location>
        <begin position="1673"/>
        <end position="1688"/>
    </location>
</feature>
<gene>
    <name evidence="4" type="ORF">F2Q69_00060431</name>
</gene>
<feature type="compositionally biased region" description="Acidic residues" evidence="2">
    <location>
        <begin position="1383"/>
        <end position="1393"/>
    </location>
</feature>
<evidence type="ECO:0000259" key="3">
    <source>
        <dbReference type="PROSITE" id="PS51823"/>
    </source>
</evidence>
<feature type="region of interest" description="Disordered" evidence="2">
    <location>
        <begin position="1737"/>
        <end position="1767"/>
    </location>
</feature>
<evidence type="ECO:0000313" key="5">
    <source>
        <dbReference type="Proteomes" id="UP000712600"/>
    </source>
</evidence>
<feature type="compositionally biased region" description="Basic residues" evidence="2">
    <location>
        <begin position="1457"/>
        <end position="1472"/>
    </location>
</feature>
<evidence type="ECO:0000313" key="4">
    <source>
        <dbReference type="EMBL" id="KAF3569697.1"/>
    </source>
</evidence>
<feature type="region of interest" description="Disordered" evidence="2">
    <location>
        <begin position="1"/>
        <end position="25"/>
    </location>
</feature>
<dbReference type="InterPro" id="IPR011990">
    <property type="entry name" value="TPR-like_helical_dom_sf"/>
</dbReference>
<dbReference type="InterPro" id="IPR025697">
    <property type="entry name" value="CLU_dom"/>
</dbReference>
<name>A0A8S9RA92_BRACR</name>
<sequence length="1921" mass="210748">MGKKQGSKVLSQHSLKKKNADLFHDPLERGEQDHAMHSKPNDFDQSIIWILCPLVMAPKAGKTKPHKSKGDKKKKEEKVLPIVIEISVETPDESQVTLKGISTDRILDVRKLLAVHVQTCHFTNFSLSHQVRGTRLKDSVDIVSLKPCHLTIVEEDYTEEQATAHIRRLLDIVACTTAFGSSKTPVSRASPKESGSNEDAGDSCSNFSSKSEKKLVVGGCEASPAAEVGEKGEINMSPPIRLGQFYEFISFSHLTPPIQYIRRSLRPSMEDKGVDDLFQIDVKVSSGKPITVVASRTGFFPAGKQQLLCHALVELLQQISRPFDAAYDALMKAFIEHNKFANLPYGFRANTWVVPPVVADSPSTFPSLPVEDVTWGGDGGGAGRSSKYDRREWAMEFAVLAAMPCKTSEERQVRDRKAFLLHSLFVDVSVSKAVEIIKNVVEGNQRLSKDPAVLAFHEERVGDLIIRVARDDPDASAKLDRKSDGTRVLEISQEELAQRNLLKGITADESATVHDTSTLGVVVVRHCGFTAIVKVAAEYNLDGGRIPQDIDIEDQSEGGANALNVNSLRTLLHKSSTPSSTVQRSPNADSEQIRVAKSLVRTVFEDSLQKLEAEPPRNTKPIRWELGACWVQHLANEASSKTESKNTEDAKPEPPVKGLGKQGAMLKEIKRKIDVKSNKTEQGKDALANTVDNDSKSETENQKELEKQNEEMEKMWKELVTEAAYQRLKESETGFHLKSPGELIQMARKYYTDTALPKLVADFGSLELSPVDGRTLTDFMHTRGLQMHSLGRVVELAEKLPHVQSLCIHEMIVRAYKHILQAVVAAVENTADLAISIASCLNVLLGTPSDTESEYDEKRKWTWVETFISKRFGWDWKHEGCQELRRFAILRGLSHKVGLELVPKDYEMDTSSPFKKLDIISMVPVYKHVACSSADGRTLLESSKTSLDKGKLEDAVSYGTKQKALDINERELGLDHPDTMKSYGDLAVFYYRLQHTELALKYVSRALYLLHLTCGPSHPNTAATYINVAMMEEGLGNVHVALRYLHEALKCNQRLLGADHIQTAASYHAIAIALSLMEAYSLSVQHEQTVVLYHTGDFNQATIYQQKALDINERELGLDHPDTMKSYGDLAVFYYRLQHTELALKYVSRALYLLHLTCGPSHPNTAATYINVAMMEEGLGNVHVALRYLHEALKCNQRLLGADHIQTAASYHAIAIALSLMEAYSLSVQHEQTTLQILQAKLGLEDLRTQDAAAWLEYFESKALEQQEAARNGTPKPDASISSKGHLSVSDLLDYITPETDLKARDAQRKARMKVKGRPGQSPTSVLEENQKDDEILTPTPITVESSSDKDNKSEAKPVETKVDKRDMEPQDQVTLVKPESTAQEDDSSDEGWQEAVPKNRYPSGRRTRPSLAKLNTNFTNANQQTSKSRGKPTNFASPRTSPNEISISAAGSTSQHAKKALKSPSLNKKKNSSNIVGEKPVSNKSATEQINKPISMVSPVTVQAGKLFSYKEVALAPPGTIVKIVAEQLTEETTVPETLDAEKVDGPEKVKAEEDESESKHEATETETETKNADGNEQGGAAVGGSKLMSSQEDIKAEKAGEEGSPTKRAVSDASQGISESVQTAKDSNGSGPVIGVKQQKDVSDATAKAVDGETEHLPNGDLSPKSSVVADGEKQEACEAQKETSKKLSASAPPYTPTTIPVFGSITVPGFNDHVGILPSPVNIPPMLPVNHVRRSTPHQSVTARVPYGPRLSGGGYNRSGNRVPRNKPSFPISPESNGEANQFIGPRIMNPHAAEFIPSQPWVSNGYPVSPNGYLVSPNGTEITQNGYPLSPVAGAYPCNIPAQPQNGYIIPAPLALEEVHDTESAEEKSGGEEESNKENKAAEDEEVTAQEPKETPENGQSAVGEEKPTAQEISDEN</sequence>
<dbReference type="Pfam" id="PF13424">
    <property type="entry name" value="TPR_12"/>
    <property type="match status" value="3"/>
</dbReference>
<feature type="region of interest" description="Disordered" evidence="2">
    <location>
        <begin position="181"/>
        <end position="208"/>
    </location>
</feature>
<organism evidence="4 5">
    <name type="scientific">Brassica cretica</name>
    <name type="common">Mustard</name>
    <dbReference type="NCBI Taxonomy" id="69181"/>
    <lineage>
        <taxon>Eukaryota</taxon>
        <taxon>Viridiplantae</taxon>
        <taxon>Streptophyta</taxon>
        <taxon>Embryophyta</taxon>
        <taxon>Tracheophyta</taxon>
        <taxon>Spermatophyta</taxon>
        <taxon>Magnoliopsida</taxon>
        <taxon>eudicotyledons</taxon>
        <taxon>Gunneridae</taxon>
        <taxon>Pentapetalae</taxon>
        <taxon>rosids</taxon>
        <taxon>malvids</taxon>
        <taxon>Brassicales</taxon>
        <taxon>Brassicaceae</taxon>
        <taxon>Brassiceae</taxon>
        <taxon>Brassica</taxon>
    </lineage>
</organism>
<feature type="compositionally biased region" description="Basic and acidic residues" evidence="2">
    <location>
        <begin position="1541"/>
        <end position="1575"/>
    </location>
</feature>
<dbReference type="SUPFAM" id="SSF48452">
    <property type="entry name" value="TPR-like"/>
    <property type="match status" value="1"/>
</dbReference>
<dbReference type="PANTHER" id="PTHR12601:SF46">
    <property type="entry name" value="CLU DOMAIN-CONTAINING PROTEIN"/>
    <property type="match status" value="1"/>
</dbReference>
<feature type="region of interest" description="Disordered" evidence="2">
    <location>
        <begin position="1863"/>
        <end position="1921"/>
    </location>
</feature>
<feature type="compositionally biased region" description="Basic and acidic residues" evidence="2">
    <location>
        <begin position="667"/>
        <end position="684"/>
    </location>
</feature>
<dbReference type="InterPro" id="IPR027523">
    <property type="entry name" value="CLU_prot"/>
</dbReference>
<feature type="region of interest" description="Disordered" evidence="2">
    <location>
        <begin position="1531"/>
        <end position="1695"/>
    </location>
</feature>
<dbReference type="PROSITE" id="PS51823">
    <property type="entry name" value="CLU"/>
    <property type="match status" value="1"/>
</dbReference>
<evidence type="ECO:0000256" key="2">
    <source>
        <dbReference type="SAM" id="MobiDB-lite"/>
    </source>
</evidence>
<feature type="compositionally biased region" description="Basic and acidic residues" evidence="2">
    <location>
        <begin position="1347"/>
        <end position="1369"/>
    </location>
</feature>
<keyword evidence="1" id="KW-0963">Cytoplasm</keyword>
<accession>A0A8S9RA92</accession>
<proteinExistence type="predicted"/>
<dbReference type="Gene3D" id="1.25.40.10">
    <property type="entry name" value="Tetratricopeptide repeat domain"/>
    <property type="match status" value="2"/>
</dbReference>
<feature type="compositionally biased region" description="Basic and acidic residues" evidence="2">
    <location>
        <begin position="1863"/>
        <end position="1886"/>
    </location>
</feature>
<dbReference type="InterPro" id="IPR028275">
    <property type="entry name" value="CLU_N"/>
</dbReference>
<feature type="compositionally biased region" description="Polar residues" evidence="2">
    <location>
        <begin position="1483"/>
        <end position="1493"/>
    </location>
</feature>
<comment type="caution">
    <text evidence="4">The sequence shown here is derived from an EMBL/GenBank/DDBJ whole genome shotgun (WGS) entry which is preliminary data.</text>
</comment>
<dbReference type="GO" id="GO:0005737">
    <property type="term" value="C:cytoplasm"/>
    <property type="evidence" value="ECO:0007669"/>
    <property type="project" value="TreeGrafter"/>
</dbReference>
<feature type="compositionally biased region" description="Polar residues" evidence="2">
    <location>
        <begin position="1614"/>
        <end position="1632"/>
    </location>
</feature>